<gene>
    <name evidence="5" type="ORF">CF165_33590</name>
</gene>
<dbReference type="GO" id="GO:0030313">
    <property type="term" value="C:cell envelope"/>
    <property type="evidence" value="ECO:0007669"/>
    <property type="project" value="UniProtKB-SubCell"/>
</dbReference>
<feature type="chain" id="PRO_5012827707" description="LppX_LprAFG lipoprotein" evidence="4">
    <location>
        <begin position="28"/>
        <end position="226"/>
    </location>
</feature>
<comment type="subcellular location">
    <subcellularLocation>
        <location evidence="1">Cell envelope</location>
    </subcellularLocation>
</comment>
<dbReference type="CDD" id="cd16334">
    <property type="entry name" value="LppX-like"/>
    <property type="match status" value="1"/>
</dbReference>
<accession>A0A229SUH9</accession>
<dbReference type="SUPFAM" id="SSF89392">
    <property type="entry name" value="Prokaryotic lipoproteins and lipoprotein localization factors"/>
    <property type="match status" value="1"/>
</dbReference>
<evidence type="ECO:0000313" key="5">
    <source>
        <dbReference type="EMBL" id="OXM62715.1"/>
    </source>
</evidence>
<proteinExistence type="inferred from homology"/>
<dbReference type="Proteomes" id="UP000215199">
    <property type="component" value="Unassembled WGS sequence"/>
</dbReference>
<protein>
    <recommendedName>
        <fullName evidence="7">LppX_LprAFG lipoprotein</fullName>
    </recommendedName>
</protein>
<dbReference type="Gene3D" id="2.50.20.20">
    <property type="match status" value="1"/>
</dbReference>
<comment type="caution">
    <text evidence="5">The sequence shown here is derived from an EMBL/GenBank/DDBJ whole genome shotgun (WGS) entry which is preliminary data.</text>
</comment>
<dbReference type="EMBL" id="NMUL01000039">
    <property type="protein sequence ID" value="OXM62715.1"/>
    <property type="molecule type" value="Genomic_DNA"/>
</dbReference>
<keyword evidence="4" id="KW-0732">Signal</keyword>
<organism evidence="5 6">
    <name type="scientific">Amycolatopsis vastitatis</name>
    <dbReference type="NCBI Taxonomy" id="1905142"/>
    <lineage>
        <taxon>Bacteria</taxon>
        <taxon>Bacillati</taxon>
        <taxon>Actinomycetota</taxon>
        <taxon>Actinomycetes</taxon>
        <taxon>Pseudonocardiales</taxon>
        <taxon>Pseudonocardiaceae</taxon>
        <taxon>Amycolatopsis</taxon>
    </lineage>
</organism>
<evidence type="ECO:0008006" key="7">
    <source>
        <dbReference type="Google" id="ProtNLM"/>
    </source>
</evidence>
<dbReference type="RefSeq" id="WP_093951604.1">
    <property type="nucleotide sequence ID" value="NZ_NMUL01000039.1"/>
</dbReference>
<dbReference type="AlphaFoldDB" id="A0A229SUH9"/>
<feature type="signal peptide" evidence="4">
    <location>
        <begin position="1"/>
        <end position="27"/>
    </location>
</feature>
<reference evidence="6" key="1">
    <citation type="submission" date="2017-07" db="EMBL/GenBank/DDBJ databases">
        <title>Comparative genome mining reveals phylogenetic distribution patterns of secondary metabolites in Amycolatopsis.</title>
        <authorList>
            <person name="Adamek M."/>
            <person name="Alanjary M."/>
            <person name="Sales-Ortells H."/>
            <person name="Goodfellow M."/>
            <person name="Bull A.T."/>
            <person name="Kalinowski J."/>
            <person name="Ziemert N."/>
        </authorList>
    </citation>
    <scope>NUCLEOTIDE SEQUENCE [LARGE SCALE GENOMIC DNA]</scope>
    <source>
        <strain evidence="6">H5</strain>
    </source>
</reference>
<evidence type="ECO:0000256" key="3">
    <source>
        <dbReference type="ARBA" id="ARBA00022475"/>
    </source>
</evidence>
<evidence type="ECO:0000256" key="1">
    <source>
        <dbReference type="ARBA" id="ARBA00004196"/>
    </source>
</evidence>
<sequence length="226" mass="22713">MILRRTLLTAMALSAAIVTGCSSSGDAALPDAGALLKDSAQAAGGVTSTHFTLKVNGTVPGLSVHSLDGDLTKANGGGAKGTGTLELMGQVVDAQFVLVNGSLYIKGPTGGFQKIPAVLSSSIYDPSAILDPQRGIPKVLSSVQGPKTDGTEDVDGTPTYRVTGTVPKDALAALVPGVSSDANATFWLRRDGGHLPVKASLGYQGGGSVDVTLSDVDKPVTITAPA</sequence>
<evidence type="ECO:0000256" key="2">
    <source>
        <dbReference type="ARBA" id="ARBA00009194"/>
    </source>
</evidence>
<keyword evidence="6" id="KW-1185">Reference proteome</keyword>
<evidence type="ECO:0000313" key="6">
    <source>
        <dbReference type="Proteomes" id="UP000215199"/>
    </source>
</evidence>
<evidence type="ECO:0000256" key="4">
    <source>
        <dbReference type="SAM" id="SignalP"/>
    </source>
</evidence>
<name>A0A229SUH9_9PSEU</name>
<comment type="similarity">
    <text evidence="2">Belongs to the LppX/LprAFG lipoprotein family.</text>
</comment>
<keyword evidence="3" id="KW-1003">Cell membrane</keyword>
<dbReference type="InterPro" id="IPR009830">
    <property type="entry name" value="LppX/LprAFG"/>
</dbReference>
<dbReference type="InterPro" id="IPR029046">
    <property type="entry name" value="LolA/LolB/LppX"/>
</dbReference>
<dbReference type="PROSITE" id="PS51257">
    <property type="entry name" value="PROKAR_LIPOPROTEIN"/>
    <property type="match status" value="1"/>
</dbReference>
<dbReference type="OrthoDB" id="4763237at2"/>
<dbReference type="Pfam" id="PF07161">
    <property type="entry name" value="LppX_LprAFG"/>
    <property type="match status" value="1"/>
</dbReference>
<keyword evidence="3" id="KW-0472">Membrane</keyword>